<dbReference type="PANTHER" id="PTHR42815:SF2">
    <property type="entry name" value="FAD-BINDING, PUTATIVE (AFU_ORTHOLOGUE AFUA_6G07600)-RELATED"/>
    <property type="match status" value="1"/>
</dbReference>
<name>A0ABS9DSB5_9PROT</name>
<dbReference type="Pfam" id="PF01243">
    <property type="entry name" value="PNPOx_N"/>
    <property type="match status" value="1"/>
</dbReference>
<protein>
    <submittedName>
        <fullName evidence="2">Pyridoxamine 5'-phosphate oxidase family protein</fullName>
    </submittedName>
</protein>
<proteinExistence type="predicted"/>
<dbReference type="RefSeq" id="WP_235702871.1">
    <property type="nucleotide sequence ID" value="NZ_JAKGBZ010000003.1"/>
</dbReference>
<feature type="domain" description="Pyridoxamine 5'-phosphate oxidase N-terminal" evidence="1">
    <location>
        <begin position="33"/>
        <end position="127"/>
    </location>
</feature>
<comment type="caution">
    <text evidence="2">The sequence shown here is derived from an EMBL/GenBank/DDBJ whole genome shotgun (WGS) entry which is preliminary data.</text>
</comment>
<evidence type="ECO:0000259" key="1">
    <source>
        <dbReference type="Pfam" id="PF01243"/>
    </source>
</evidence>
<evidence type="ECO:0000313" key="3">
    <source>
        <dbReference type="Proteomes" id="UP001521209"/>
    </source>
</evidence>
<evidence type="ECO:0000313" key="2">
    <source>
        <dbReference type="EMBL" id="MCF3945634.1"/>
    </source>
</evidence>
<dbReference type="Proteomes" id="UP001521209">
    <property type="component" value="Unassembled WGS sequence"/>
</dbReference>
<dbReference type="PANTHER" id="PTHR42815">
    <property type="entry name" value="FAD-BINDING, PUTATIVE (AFU_ORTHOLOGUE AFUA_6G07600)-RELATED"/>
    <property type="match status" value="1"/>
</dbReference>
<keyword evidence="3" id="KW-1185">Reference proteome</keyword>
<organism evidence="2 3">
    <name type="scientific">Acidiphilium iwatense</name>
    <dbReference type="NCBI Taxonomy" id="768198"/>
    <lineage>
        <taxon>Bacteria</taxon>
        <taxon>Pseudomonadati</taxon>
        <taxon>Pseudomonadota</taxon>
        <taxon>Alphaproteobacteria</taxon>
        <taxon>Acetobacterales</taxon>
        <taxon>Acidocellaceae</taxon>
        <taxon>Acidiphilium</taxon>
    </lineage>
</organism>
<dbReference type="InterPro" id="IPR011576">
    <property type="entry name" value="Pyridox_Oxase_N"/>
</dbReference>
<gene>
    <name evidence="2" type="ORF">L2A60_02905</name>
</gene>
<dbReference type="Gene3D" id="2.30.110.10">
    <property type="entry name" value="Electron Transport, Fmn-binding Protein, Chain A"/>
    <property type="match status" value="1"/>
</dbReference>
<dbReference type="SUPFAM" id="SSF50475">
    <property type="entry name" value="FMN-binding split barrel"/>
    <property type="match status" value="1"/>
</dbReference>
<accession>A0ABS9DSB5</accession>
<dbReference type="EMBL" id="JAKGBZ010000003">
    <property type="protein sequence ID" value="MCF3945634.1"/>
    <property type="molecule type" value="Genomic_DNA"/>
</dbReference>
<sequence>MGGCAADTVIENETTLRALYPPPRYLQIWDRLDPKGRQFIARSPLLIIGSARPDRGIDLSPRGGPPGFVRVPDAQTLIIPDRAGNNRLDTMSNLLADRRVGVLFLIPGVATILRIKGVTRLERDPQDSTGDHVHDSGKLAIVVTIRSAFIHCPRALHHSRLWDADYRASSDPAMS</sequence>
<dbReference type="InterPro" id="IPR012349">
    <property type="entry name" value="Split_barrel_FMN-bd"/>
</dbReference>
<reference evidence="2 3" key="1">
    <citation type="submission" date="2022-01" db="EMBL/GenBank/DDBJ databases">
        <authorList>
            <person name="Won M."/>
            <person name="Kim S.-J."/>
            <person name="Kwon S.-W."/>
        </authorList>
    </citation>
    <scope>NUCLEOTIDE SEQUENCE [LARGE SCALE GENOMIC DNA]</scope>
    <source>
        <strain evidence="2 3">KCTC 23505</strain>
    </source>
</reference>